<feature type="transmembrane region" description="Helical" evidence="10">
    <location>
        <begin position="64"/>
        <end position="87"/>
    </location>
</feature>
<feature type="transmembrane region" description="Helical" evidence="10">
    <location>
        <begin position="93"/>
        <end position="115"/>
    </location>
</feature>
<evidence type="ECO:0000256" key="7">
    <source>
        <dbReference type="ARBA" id="ARBA00035120"/>
    </source>
</evidence>
<sequence>MPKLVAVFVGGALGTVLRYFSMLLFNQTSFPFATFTVNMLGTLGLIIFYTLATHTFRLEDETKAFIATGLFGALTTFSALALEVSIYLTNEEYIQALLYMVISYLCGLLIAILGYRITLKITNNQVKQ</sequence>
<keyword evidence="10" id="KW-0479">Metal-binding</keyword>
<keyword evidence="6 10" id="KW-0407">Ion channel</keyword>
<dbReference type="Proteomes" id="UP000217083">
    <property type="component" value="Unassembled WGS sequence"/>
</dbReference>
<comment type="activity regulation">
    <text evidence="10">Na(+) is not transported, but it plays an essential structural role and its presence is essential for fluoride channel function.</text>
</comment>
<comment type="catalytic activity">
    <reaction evidence="8">
        <text>fluoride(in) = fluoride(out)</text>
        <dbReference type="Rhea" id="RHEA:76159"/>
        <dbReference type="ChEBI" id="CHEBI:17051"/>
    </reaction>
    <physiologicalReaction direction="left-to-right" evidence="8">
        <dbReference type="Rhea" id="RHEA:76160"/>
    </physiologicalReaction>
</comment>
<evidence type="ECO:0000256" key="9">
    <source>
        <dbReference type="ARBA" id="ARBA00049940"/>
    </source>
</evidence>
<evidence type="ECO:0000256" key="10">
    <source>
        <dbReference type="HAMAP-Rule" id="MF_00454"/>
    </source>
</evidence>
<dbReference type="GO" id="GO:0062054">
    <property type="term" value="F:fluoride channel activity"/>
    <property type="evidence" value="ECO:0007669"/>
    <property type="project" value="UniProtKB-UniRule"/>
</dbReference>
<name>A0A263BWD3_9BACI</name>
<keyword evidence="2 10" id="KW-1003">Cell membrane</keyword>
<dbReference type="AlphaFoldDB" id="A0A263BWD3"/>
<evidence type="ECO:0000256" key="6">
    <source>
        <dbReference type="ARBA" id="ARBA00023303"/>
    </source>
</evidence>
<proteinExistence type="inferred from homology"/>
<dbReference type="GO" id="GO:0005886">
    <property type="term" value="C:plasma membrane"/>
    <property type="evidence" value="ECO:0007669"/>
    <property type="project" value="UniProtKB-SubCell"/>
</dbReference>
<dbReference type="GO" id="GO:0140114">
    <property type="term" value="P:cellular detoxification of fluoride"/>
    <property type="evidence" value="ECO:0007669"/>
    <property type="project" value="UniProtKB-UniRule"/>
</dbReference>
<feature type="binding site" evidence="10">
    <location>
        <position position="72"/>
    </location>
    <ligand>
        <name>Na(+)</name>
        <dbReference type="ChEBI" id="CHEBI:29101"/>
        <note>structural</note>
    </ligand>
</feature>
<evidence type="ECO:0000256" key="2">
    <source>
        <dbReference type="ARBA" id="ARBA00022475"/>
    </source>
</evidence>
<dbReference type="HAMAP" id="MF_00454">
    <property type="entry name" value="FluC"/>
    <property type="match status" value="1"/>
</dbReference>
<evidence type="ECO:0000256" key="5">
    <source>
        <dbReference type="ARBA" id="ARBA00023136"/>
    </source>
</evidence>
<dbReference type="GO" id="GO:0046872">
    <property type="term" value="F:metal ion binding"/>
    <property type="evidence" value="ECO:0007669"/>
    <property type="project" value="UniProtKB-KW"/>
</dbReference>
<evidence type="ECO:0000256" key="1">
    <source>
        <dbReference type="ARBA" id="ARBA00004651"/>
    </source>
</evidence>
<evidence type="ECO:0000256" key="4">
    <source>
        <dbReference type="ARBA" id="ARBA00022989"/>
    </source>
</evidence>
<keyword evidence="4 10" id="KW-1133">Transmembrane helix</keyword>
<gene>
    <name evidence="10" type="primary">fluC</name>
    <name evidence="10" type="synonym">crcB</name>
    <name evidence="11" type="ORF">CIB95_06385</name>
</gene>
<evidence type="ECO:0000313" key="12">
    <source>
        <dbReference type="Proteomes" id="UP000217083"/>
    </source>
</evidence>
<reference evidence="11 12" key="2">
    <citation type="submission" date="2017-09" db="EMBL/GenBank/DDBJ databases">
        <title>Bacillus patelloidae sp. nov., isolated from the intestinal tract of a marine limpet.</title>
        <authorList>
            <person name="Liu R."/>
            <person name="Dong C."/>
            <person name="Shao Z."/>
        </authorList>
    </citation>
    <scope>NUCLEOTIDE SEQUENCE [LARGE SCALE GENOMIC DNA]</scope>
    <source>
        <strain evidence="11 12">SA5d-4</strain>
    </source>
</reference>
<organism evidence="11 12">
    <name type="scientific">Lottiidibacillus patelloidae</name>
    <dbReference type="NCBI Taxonomy" id="2670334"/>
    <lineage>
        <taxon>Bacteria</taxon>
        <taxon>Bacillati</taxon>
        <taxon>Bacillota</taxon>
        <taxon>Bacilli</taxon>
        <taxon>Bacillales</taxon>
        <taxon>Bacillaceae</taxon>
        <taxon>Lottiidibacillus</taxon>
    </lineage>
</organism>
<dbReference type="PANTHER" id="PTHR28259">
    <property type="entry name" value="FLUORIDE EXPORT PROTEIN 1-RELATED"/>
    <property type="match status" value="1"/>
</dbReference>
<keyword evidence="12" id="KW-1185">Reference proteome</keyword>
<comment type="similarity">
    <text evidence="7 10">Belongs to the fluoride channel Fluc/FEX (TC 1.A.43) family.</text>
</comment>
<keyword evidence="10" id="KW-0406">Ion transport</keyword>
<comment type="subcellular location">
    <subcellularLocation>
        <location evidence="1 10">Cell membrane</location>
        <topology evidence="1 10">Multi-pass membrane protein</topology>
    </subcellularLocation>
</comment>
<dbReference type="RefSeq" id="WP_094923368.1">
    <property type="nucleotide sequence ID" value="NZ_NPIA01000002.1"/>
</dbReference>
<evidence type="ECO:0000256" key="8">
    <source>
        <dbReference type="ARBA" id="ARBA00035585"/>
    </source>
</evidence>
<dbReference type="NCBIfam" id="TIGR00494">
    <property type="entry name" value="crcB"/>
    <property type="match status" value="1"/>
</dbReference>
<keyword evidence="3 10" id="KW-0812">Transmembrane</keyword>
<dbReference type="PANTHER" id="PTHR28259:SF1">
    <property type="entry name" value="FLUORIDE EXPORT PROTEIN 1-RELATED"/>
    <property type="match status" value="1"/>
</dbReference>
<accession>A0A263BWD3</accession>
<dbReference type="InterPro" id="IPR003691">
    <property type="entry name" value="FluC"/>
</dbReference>
<evidence type="ECO:0000256" key="3">
    <source>
        <dbReference type="ARBA" id="ARBA00022692"/>
    </source>
</evidence>
<evidence type="ECO:0000313" key="11">
    <source>
        <dbReference type="EMBL" id="OZM57980.1"/>
    </source>
</evidence>
<comment type="function">
    <text evidence="9 10">Fluoride-specific ion channel. Important for reducing fluoride concentration in the cell, thus reducing its toxicity.</text>
</comment>
<protein>
    <recommendedName>
        <fullName evidence="10">Fluoride-specific ion channel FluC</fullName>
    </recommendedName>
</protein>
<comment type="caution">
    <text evidence="11">The sequence shown here is derived from an EMBL/GenBank/DDBJ whole genome shotgun (WGS) entry which is preliminary data.</text>
</comment>
<keyword evidence="10" id="KW-0915">Sodium</keyword>
<keyword evidence="5 10" id="KW-0472">Membrane</keyword>
<dbReference type="EMBL" id="NPIA01000002">
    <property type="protein sequence ID" value="OZM57980.1"/>
    <property type="molecule type" value="Genomic_DNA"/>
</dbReference>
<dbReference type="Pfam" id="PF02537">
    <property type="entry name" value="CRCB"/>
    <property type="match status" value="1"/>
</dbReference>
<keyword evidence="10" id="KW-0813">Transport</keyword>
<reference evidence="12" key="1">
    <citation type="submission" date="2017-08" db="EMBL/GenBank/DDBJ databases">
        <authorList>
            <person name="Huang Z."/>
        </authorList>
    </citation>
    <scope>NUCLEOTIDE SEQUENCE [LARGE SCALE GENOMIC DNA]</scope>
    <source>
        <strain evidence="12">SA5d-4</strain>
    </source>
</reference>
<feature type="binding site" evidence="10">
    <location>
        <position position="75"/>
    </location>
    <ligand>
        <name>Na(+)</name>
        <dbReference type="ChEBI" id="CHEBI:29101"/>
        <note>structural</note>
    </ligand>
</feature>
<feature type="transmembrane region" description="Helical" evidence="10">
    <location>
        <begin position="30"/>
        <end position="52"/>
    </location>
</feature>